<evidence type="ECO:0008006" key="5">
    <source>
        <dbReference type="Google" id="ProtNLM"/>
    </source>
</evidence>
<name>A0A1G2F3D5_9BACT</name>
<dbReference type="Pfam" id="PF02875">
    <property type="entry name" value="Mur_ligase_C"/>
    <property type="match status" value="1"/>
</dbReference>
<gene>
    <name evidence="3" type="ORF">A2V69_01370</name>
</gene>
<dbReference type="SUPFAM" id="SSF53623">
    <property type="entry name" value="MurD-like peptide ligases, catalytic domain"/>
    <property type="match status" value="1"/>
</dbReference>
<proteinExistence type="predicted"/>
<evidence type="ECO:0000313" key="4">
    <source>
        <dbReference type="Proteomes" id="UP000177810"/>
    </source>
</evidence>
<evidence type="ECO:0000259" key="1">
    <source>
        <dbReference type="Pfam" id="PF02875"/>
    </source>
</evidence>
<dbReference type="Pfam" id="PF08245">
    <property type="entry name" value="Mur_ligase_M"/>
    <property type="match status" value="1"/>
</dbReference>
<feature type="domain" description="Mur ligase C-terminal" evidence="1">
    <location>
        <begin position="170"/>
        <end position="296"/>
    </location>
</feature>
<dbReference type="EMBL" id="MHMT01000026">
    <property type="protein sequence ID" value="OGZ32098.1"/>
    <property type="molecule type" value="Genomic_DNA"/>
</dbReference>
<dbReference type="SUPFAM" id="SSF53244">
    <property type="entry name" value="MurD-like peptide ligases, peptide-binding domain"/>
    <property type="match status" value="1"/>
</dbReference>
<dbReference type="PANTHER" id="PTHR23135">
    <property type="entry name" value="MUR LIGASE FAMILY MEMBER"/>
    <property type="match status" value="1"/>
</dbReference>
<dbReference type="GO" id="GO:0005524">
    <property type="term" value="F:ATP binding"/>
    <property type="evidence" value="ECO:0007669"/>
    <property type="project" value="InterPro"/>
</dbReference>
<dbReference type="InterPro" id="IPR036565">
    <property type="entry name" value="Mur-like_cat_sf"/>
</dbReference>
<accession>A0A1G2F3D5</accession>
<feature type="domain" description="Mur ligase central" evidence="2">
    <location>
        <begin position="4"/>
        <end position="147"/>
    </location>
</feature>
<dbReference type="PANTHER" id="PTHR23135:SF4">
    <property type="entry name" value="UDP-N-ACETYLMURAMOYL-L-ALANYL-D-GLUTAMATE--2,6-DIAMINOPIMELATE LIGASE MURE HOMOLOG, CHLOROPLASTIC"/>
    <property type="match status" value="1"/>
</dbReference>
<dbReference type="Gene3D" id="3.40.1190.10">
    <property type="entry name" value="Mur-like, catalytic domain"/>
    <property type="match status" value="1"/>
</dbReference>
<dbReference type="InterPro" id="IPR004101">
    <property type="entry name" value="Mur_ligase_C"/>
</dbReference>
<sequence>MLKMTMPGRFKLQKFLRDAVKAGCKYMTLEVTSEGIKQFRHKFIDFDGAVFTNLTKEHIEAHKGFENYKKAKGKLFTALEKSSKQNKWVVLNIDDSNFEYFDKLFSGKKYFYGIDNQDAEITPEKINLQVQLLGKFNVYNSLAAACVGLAQGIDLPEISGVLRNAKGIPGRMELVIDKPLKVFVDYAHTPDALQKIYETLGKGLICVLGSCGGGRDKWKRPEMGKIAAEFCKNIILTNEDSYDENPFSILADIEKGFSQILNPKFEILKILDRREAINKALSLAKSGDIVIITGKGCEPWMVVAGGKKIAWDDRKIVREEYNKIYGK</sequence>
<protein>
    <recommendedName>
        <fullName evidence="5">UDP-N-acetylmuramoyl-L-alanyl-D-glutamate--2, 6-diaminopimelate ligase</fullName>
    </recommendedName>
</protein>
<dbReference type="GO" id="GO:0016881">
    <property type="term" value="F:acid-amino acid ligase activity"/>
    <property type="evidence" value="ECO:0007669"/>
    <property type="project" value="InterPro"/>
</dbReference>
<dbReference type="InterPro" id="IPR036615">
    <property type="entry name" value="Mur_ligase_C_dom_sf"/>
</dbReference>
<dbReference type="InterPro" id="IPR013221">
    <property type="entry name" value="Mur_ligase_cen"/>
</dbReference>
<reference evidence="3 4" key="1">
    <citation type="journal article" date="2016" name="Nat. Commun.">
        <title>Thousands of microbial genomes shed light on interconnected biogeochemical processes in an aquifer system.</title>
        <authorList>
            <person name="Anantharaman K."/>
            <person name="Brown C.T."/>
            <person name="Hug L.A."/>
            <person name="Sharon I."/>
            <person name="Castelle C.J."/>
            <person name="Probst A.J."/>
            <person name="Thomas B.C."/>
            <person name="Singh A."/>
            <person name="Wilkins M.J."/>
            <person name="Karaoz U."/>
            <person name="Brodie E.L."/>
            <person name="Williams K.H."/>
            <person name="Hubbard S.S."/>
            <person name="Banfield J.F."/>
        </authorList>
    </citation>
    <scope>NUCLEOTIDE SEQUENCE [LARGE SCALE GENOMIC DNA]</scope>
</reference>
<dbReference type="Proteomes" id="UP000177810">
    <property type="component" value="Unassembled WGS sequence"/>
</dbReference>
<comment type="caution">
    <text evidence="3">The sequence shown here is derived from an EMBL/GenBank/DDBJ whole genome shotgun (WGS) entry which is preliminary data.</text>
</comment>
<dbReference type="AlphaFoldDB" id="A0A1G2F3D5"/>
<evidence type="ECO:0000259" key="2">
    <source>
        <dbReference type="Pfam" id="PF08245"/>
    </source>
</evidence>
<organism evidence="3 4">
    <name type="scientific">Candidatus Portnoybacteria bacterium RBG_13_40_8</name>
    <dbReference type="NCBI Taxonomy" id="1801990"/>
    <lineage>
        <taxon>Bacteria</taxon>
        <taxon>Candidatus Portnoyibacteriota</taxon>
    </lineage>
</organism>
<evidence type="ECO:0000313" key="3">
    <source>
        <dbReference type="EMBL" id="OGZ32098.1"/>
    </source>
</evidence>
<dbReference type="STRING" id="1801990.A2V69_01370"/>
<dbReference type="Gene3D" id="3.90.190.20">
    <property type="entry name" value="Mur ligase, C-terminal domain"/>
    <property type="match status" value="1"/>
</dbReference>